<keyword evidence="2" id="KW-1185">Reference proteome</keyword>
<name>A0ABT6Y3P4_9BACT</name>
<evidence type="ECO:0000313" key="1">
    <source>
        <dbReference type="EMBL" id="MDI9858177.1"/>
    </source>
</evidence>
<dbReference type="EMBL" id="JASHIF010000002">
    <property type="protein sequence ID" value="MDI9858177.1"/>
    <property type="molecule type" value="Genomic_DNA"/>
</dbReference>
<dbReference type="RefSeq" id="WP_283343429.1">
    <property type="nucleotide sequence ID" value="NZ_JASHIF010000002.1"/>
</dbReference>
<evidence type="ECO:0000313" key="2">
    <source>
        <dbReference type="Proteomes" id="UP001236507"/>
    </source>
</evidence>
<evidence type="ECO:0008006" key="3">
    <source>
        <dbReference type="Google" id="ProtNLM"/>
    </source>
</evidence>
<reference evidence="1 2" key="1">
    <citation type="submission" date="2023-05" db="EMBL/GenBank/DDBJ databases">
        <title>Novel species of genus Flectobacillus isolated from stream in China.</title>
        <authorList>
            <person name="Lu H."/>
        </authorList>
    </citation>
    <scope>NUCLEOTIDE SEQUENCE [LARGE SCALE GENOMIC DNA]</scope>
    <source>
        <strain evidence="1 2">KCTC 42575</strain>
    </source>
</reference>
<proteinExistence type="predicted"/>
<accession>A0ABT6Y3P4</accession>
<dbReference type="Proteomes" id="UP001236507">
    <property type="component" value="Unassembled WGS sequence"/>
</dbReference>
<protein>
    <recommendedName>
        <fullName evidence="3">Lipoprotein</fullName>
    </recommendedName>
</protein>
<sequence length="279" mass="32368">MKTIIYPLALLLSSCLQDNYIANPNDYPASWIPNILDKFQEGRNRFEAISMTFPENLILFSGTLSDSLHFSLNSILLCRQPASKPPFKQDAFKTGLQITVCPTQNLGMFEDIDSIPPAPQFLEKSTEIDSLATIRDYNKWISRKRNLIQAIPVIICNAGVEKILLEQQDKKLTMIQEAKDELGNWRPIEYWIFPRCGYSRAPIELFPNDLILTRIIRYKGDFETDLRLKLRSNLHVYYSNSYRGTIHKSQFNLPERVQRNYSEDGKIGKHTSDMFFLNY</sequence>
<comment type="caution">
    <text evidence="1">The sequence shown here is derived from an EMBL/GenBank/DDBJ whole genome shotgun (WGS) entry which is preliminary data.</text>
</comment>
<organism evidence="1 2">
    <name type="scientific">Flectobacillus roseus</name>
    <dbReference type="NCBI Taxonomy" id="502259"/>
    <lineage>
        <taxon>Bacteria</taxon>
        <taxon>Pseudomonadati</taxon>
        <taxon>Bacteroidota</taxon>
        <taxon>Cytophagia</taxon>
        <taxon>Cytophagales</taxon>
        <taxon>Flectobacillaceae</taxon>
        <taxon>Flectobacillus</taxon>
    </lineage>
</organism>
<gene>
    <name evidence="1" type="ORF">QM524_03035</name>
</gene>
<dbReference type="PROSITE" id="PS51257">
    <property type="entry name" value="PROKAR_LIPOPROTEIN"/>
    <property type="match status" value="1"/>
</dbReference>